<dbReference type="Gene3D" id="2.130.10.30">
    <property type="entry name" value="Regulator of chromosome condensation 1/beta-lactamase-inhibitor protein II"/>
    <property type="match status" value="1"/>
</dbReference>
<feature type="non-terminal residue" evidence="3">
    <location>
        <position position="1"/>
    </location>
</feature>
<feature type="repeat" description="RCC1" evidence="2">
    <location>
        <begin position="98"/>
        <end position="170"/>
    </location>
</feature>
<dbReference type="SUPFAM" id="SSF50985">
    <property type="entry name" value="RCC1/BLIP-II"/>
    <property type="match status" value="1"/>
</dbReference>
<protein>
    <submittedName>
        <fullName evidence="3">Uncharacterized protein</fullName>
    </submittedName>
</protein>
<dbReference type="AlphaFoldDB" id="A0A7J6T017"/>
<feature type="non-terminal residue" evidence="3">
    <location>
        <position position="190"/>
    </location>
</feature>
<dbReference type="InterPro" id="IPR051709">
    <property type="entry name" value="Ub-ligase/GTPase-reg"/>
</dbReference>
<comment type="caution">
    <text evidence="3">The sequence shown here is derived from an EMBL/GenBank/DDBJ whole genome shotgun (WGS) entry which is preliminary data.</text>
</comment>
<evidence type="ECO:0000256" key="1">
    <source>
        <dbReference type="ARBA" id="ARBA00022737"/>
    </source>
</evidence>
<dbReference type="GO" id="GO:0005737">
    <property type="term" value="C:cytoplasm"/>
    <property type="evidence" value="ECO:0007669"/>
    <property type="project" value="TreeGrafter"/>
</dbReference>
<dbReference type="Pfam" id="PF13540">
    <property type="entry name" value="RCC1_2"/>
    <property type="match status" value="1"/>
</dbReference>
<keyword evidence="1" id="KW-0677">Repeat</keyword>
<dbReference type="EMBL" id="JABANM010010936">
    <property type="protein sequence ID" value="KAF4738518.1"/>
    <property type="molecule type" value="Genomic_DNA"/>
</dbReference>
<organism evidence="3 4">
    <name type="scientific">Perkinsus olseni</name>
    <name type="common">Perkinsus atlanticus</name>
    <dbReference type="NCBI Taxonomy" id="32597"/>
    <lineage>
        <taxon>Eukaryota</taxon>
        <taxon>Sar</taxon>
        <taxon>Alveolata</taxon>
        <taxon>Perkinsozoa</taxon>
        <taxon>Perkinsea</taxon>
        <taxon>Perkinsida</taxon>
        <taxon>Perkinsidae</taxon>
        <taxon>Perkinsus</taxon>
    </lineage>
</organism>
<name>A0A7J6T017_PEROL</name>
<accession>A0A7J6T017</accession>
<evidence type="ECO:0000256" key="2">
    <source>
        <dbReference type="PROSITE-ProRule" id="PRU00235"/>
    </source>
</evidence>
<dbReference type="InterPro" id="IPR009091">
    <property type="entry name" value="RCC1/BLIP-II"/>
</dbReference>
<sequence>YVPPLLLKSLQGHEAVDLQISEDRVFVLTSRGRVLTGSIEDLLNSADDSETTPAASIQPTEFEGLPTIKWWWVPRSWGNSIRCMSVGRRHAGFIDDYGHTYMVGDNTFGQCGRKIKAKNVNPEDGTLMPIQESREPPEWFKDPAKPLLSVPGKASQVSCGGRHTMVLGEDGRVWAFGDDSRIQLALGDTR</sequence>
<reference evidence="3 4" key="1">
    <citation type="submission" date="2020-04" db="EMBL/GenBank/DDBJ databases">
        <title>Perkinsus olseni comparative genomics.</title>
        <authorList>
            <person name="Bogema D.R."/>
        </authorList>
    </citation>
    <scope>NUCLEOTIDE SEQUENCE [LARGE SCALE GENOMIC DNA]</scope>
    <source>
        <strain evidence="3">ATCC PRA-205</strain>
    </source>
</reference>
<evidence type="ECO:0000313" key="4">
    <source>
        <dbReference type="Proteomes" id="UP000574390"/>
    </source>
</evidence>
<dbReference type="PROSITE" id="PS00626">
    <property type="entry name" value="RCC1_2"/>
    <property type="match status" value="1"/>
</dbReference>
<proteinExistence type="predicted"/>
<dbReference type="InterPro" id="IPR000408">
    <property type="entry name" value="Reg_chr_condens"/>
</dbReference>
<gene>
    <name evidence="3" type="ORF">FOZ62_015967</name>
</gene>
<dbReference type="Proteomes" id="UP000574390">
    <property type="component" value="Unassembled WGS sequence"/>
</dbReference>
<dbReference type="PROSITE" id="PS50012">
    <property type="entry name" value="RCC1_3"/>
    <property type="match status" value="1"/>
</dbReference>
<dbReference type="PANTHER" id="PTHR45622:SF44">
    <property type="entry name" value="REGULATOR OF CHROMOSOME CONDENSATION (RCC1) FAMILY PROTEIN"/>
    <property type="match status" value="1"/>
</dbReference>
<dbReference type="PANTHER" id="PTHR45622">
    <property type="entry name" value="UBIQUITIN-PROTEIN LIGASE E3A-RELATED"/>
    <property type="match status" value="1"/>
</dbReference>
<evidence type="ECO:0000313" key="3">
    <source>
        <dbReference type="EMBL" id="KAF4738518.1"/>
    </source>
</evidence>